<sequence>MKIDWAKYLKENPECHSIVENQEYITAWDDYFKKNRKIFLSNKLLLITGDMTIKDENMVLEYALINNTDKPVKEIELGVTLSLFGKEYFTGALRTNKNCYEELLPDDVRLDLIDFGNDRYDNQELTNDSYQLVVHYCNEINYDTDELSEKELQDSAK</sequence>
<organism evidence="1 2">
    <name type="scientific">Candidatus Enterococcus palustris</name>
    <dbReference type="NCBI Taxonomy" id="1834189"/>
    <lineage>
        <taxon>Bacteria</taxon>
        <taxon>Bacillati</taxon>
        <taxon>Bacillota</taxon>
        <taxon>Bacilli</taxon>
        <taxon>Lactobacillales</taxon>
        <taxon>Enterococcaceae</taxon>
        <taxon>Enterococcus</taxon>
    </lineage>
</organism>
<evidence type="ECO:0000313" key="2">
    <source>
        <dbReference type="Proteomes" id="UP000194948"/>
    </source>
</evidence>
<dbReference type="AlphaFoldDB" id="A0AAQ3WBY8"/>
<proteinExistence type="predicted"/>
<reference evidence="1 2" key="2">
    <citation type="submission" date="2024-03" db="EMBL/GenBank/DDBJ databases">
        <title>The Genome Sequence of Enterococcus sp. DIV0205d.</title>
        <authorList>
            <consortium name="The Broad Institute Genomics Platform"/>
            <consortium name="The Broad Institute Microbial Omics Core"/>
            <consortium name="The Broad Institute Genomic Center for Infectious Diseases"/>
            <person name="Earl A."/>
            <person name="Manson A."/>
            <person name="Gilmore M."/>
            <person name="Schwartman J."/>
            <person name="Shea T."/>
            <person name="Abouelleil A."/>
            <person name="Cao P."/>
            <person name="Chapman S."/>
            <person name="Cusick C."/>
            <person name="Young S."/>
            <person name="Neafsey D."/>
            <person name="Nusbaum C."/>
            <person name="Birren B."/>
        </authorList>
    </citation>
    <scope>NUCLEOTIDE SEQUENCE [LARGE SCALE GENOMIC DNA]</scope>
    <source>
        <strain evidence="1 2">7F3_DIV0205</strain>
    </source>
</reference>
<gene>
    <name evidence="1" type="ORF">A5821_002353</name>
</gene>
<accession>A0AAQ3WBY8</accession>
<protein>
    <submittedName>
        <fullName evidence="1">Uncharacterized protein</fullName>
    </submittedName>
</protein>
<reference evidence="2" key="1">
    <citation type="submission" date="2017-05" db="EMBL/GenBank/DDBJ databases">
        <title>The Genome Sequence of EEnterococcus faecalis 9F2_4866.</title>
        <authorList>
            <consortium name="The Broad Institute Genomics Platform"/>
            <consortium name="The Broad Institute Genomic Center for Infectious Diseases"/>
            <person name="Earl A."/>
            <person name="Manson A."/>
            <person name="Schwartman J."/>
            <person name="Gilmore M."/>
            <person name="Abouelleil A."/>
            <person name="Cao P."/>
            <person name="Chapman S."/>
            <person name="Cusick C."/>
            <person name="Shea T."/>
            <person name="Young S."/>
            <person name="Neafsey D."/>
            <person name="Nusbaum C."/>
            <person name="Birren B."/>
        </authorList>
    </citation>
    <scope>NUCLEOTIDE SEQUENCE [LARGE SCALE GENOMIC DNA]</scope>
    <source>
        <strain evidence="2">7F3_DIV0205</strain>
    </source>
</reference>
<dbReference type="RefSeq" id="WP_086314739.1">
    <property type="nucleotide sequence ID" value="NZ_CP147244.1"/>
</dbReference>
<dbReference type="Proteomes" id="UP000194948">
    <property type="component" value="Chromosome"/>
</dbReference>
<evidence type="ECO:0000313" key="1">
    <source>
        <dbReference type="EMBL" id="WYK01216.1"/>
    </source>
</evidence>
<keyword evidence="2" id="KW-1185">Reference proteome</keyword>
<name>A0AAQ3WBY8_9ENTE</name>
<dbReference type="EMBL" id="CP147244">
    <property type="protein sequence ID" value="WYK01216.1"/>
    <property type="molecule type" value="Genomic_DNA"/>
</dbReference>